<protein>
    <submittedName>
        <fullName evidence="1">Uncharacterized protein</fullName>
    </submittedName>
</protein>
<reference evidence="1 2" key="1">
    <citation type="journal article" date="2019" name="Nat. Ecol. Evol.">
        <title>Megaphylogeny resolves global patterns of mushroom evolution.</title>
        <authorList>
            <person name="Varga T."/>
            <person name="Krizsan K."/>
            <person name="Foldi C."/>
            <person name="Dima B."/>
            <person name="Sanchez-Garcia M."/>
            <person name="Sanchez-Ramirez S."/>
            <person name="Szollosi G.J."/>
            <person name="Szarkandi J.G."/>
            <person name="Papp V."/>
            <person name="Albert L."/>
            <person name="Andreopoulos W."/>
            <person name="Angelini C."/>
            <person name="Antonin V."/>
            <person name="Barry K.W."/>
            <person name="Bougher N.L."/>
            <person name="Buchanan P."/>
            <person name="Buyck B."/>
            <person name="Bense V."/>
            <person name="Catcheside P."/>
            <person name="Chovatia M."/>
            <person name="Cooper J."/>
            <person name="Damon W."/>
            <person name="Desjardin D."/>
            <person name="Finy P."/>
            <person name="Geml J."/>
            <person name="Haridas S."/>
            <person name="Hughes K."/>
            <person name="Justo A."/>
            <person name="Karasinski D."/>
            <person name="Kautmanova I."/>
            <person name="Kiss B."/>
            <person name="Kocsube S."/>
            <person name="Kotiranta H."/>
            <person name="LaButti K.M."/>
            <person name="Lechner B.E."/>
            <person name="Liimatainen K."/>
            <person name="Lipzen A."/>
            <person name="Lukacs Z."/>
            <person name="Mihaltcheva S."/>
            <person name="Morgado L.N."/>
            <person name="Niskanen T."/>
            <person name="Noordeloos M.E."/>
            <person name="Ohm R.A."/>
            <person name="Ortiz-Santana B."/>
            <person name="Ovrebo C."/>
            <person name="Racz N."/>
            <person name="Riley R."/>
            <person name="Savchenko A."/>
            <person name="Shiryaev A."/>
            <person name="Soop K."/>
            <person name="Spirin V."/>
            <person name="Szebenyi C."/>
            <person name="Tomsovsky M."/>
            <person name="Tulloss R.E."/>
            <person name="Uehling J."/>
            <person name="Grigoriev I.V."/>
            <person name="Vagvolgyi C."/>
            <person name="Papp T."/>
            <person name="Martin F.M."/>
            <person name="Miettinen O."/>
            <person name="Hibbett D.S."/>
            <person name="Nagy L.G."/>
        </authorList>
    </citation>
    <scope>NUCLEOTIDE SEQUENCE [LARGE SCALE GENOMIC DNA]</scope>
    <source>
        <strain evidence="1 2">NL-1719</strain>
    </source>
</reference>
<name>A0ACD3B3N0_9AGAR</name>
<gene>
    <name evidence="1" type="ORF">BDN72DRAFT_894909</name>
</gene>
<evidence type="ECO:0000313" key="1">
    <source>
        <dbReference type="EMBL" id="TFK72239.1"/>
    </source>
</evidence>
<accession>A0ACD3B3N0</accession>
<evidence type="ECO:0000313" key="2">
    <source>
        <dbReference type="Proteomes" id="UP000308600"/>
    </source>
</evidence>
<dbReference type="EMBL" id="ML208287">
    <property type="protein sequence ID" value="TFK72239.1"/>
    <property type="molecule type" value="Genomic_DNA"/>
</dbReference>
<keyword evidence="2" id="KW-1185">Reference proteome</keyword>
<organism evidence="1 2">
    <name type="scientific">Pluteus cervinus</name>
    <dbReference type="NCBI Taxonomy" id="181527"/>
    <lineage>
        <taxon>Eukaryota</taxon>
        <taxon>Fungi</taxon>
        <taxon>Dikarya</taxon>
        <taxon>Basidiomycota</taxon>
        <taxon>Agaricomycotina</taxon>
        <taxon>Agaricomycetes</taxon>
        <taxon>Agaricomycetidae</taxon>
        <taxon>Agaricales</taxon>
        <taxon>Pluteineae</taxon>
        <taxon>Pluteaceae</taxon>
        <taxon>Pluteus</taxon>
    </lineage>
</organism>
<sequence>MSNIYESVPSSQPTTLLSLPNELLLEVLRSSPDLDHELIYLGRTCRRLNSLCIPLYLERKGIVFHNLVEDGERANVDQPLSEDAAFPNIRAQVRDNTLEIYFPGSVPRKQSRFDALALNFEEIPCGRSSENLSPLPNLSSEGHCTGIASAGTPTLHRIDFIFHPPSNLQSLLRFFSRIEYFLRRRHIRTNIVTLYNLQPTGSLENGADLNEWLGGLTGLLDAILGSGCRTLEIMSIGDKTTSHYAFCQETPQIWDGNPDKRADETITQTKAALPKLAFRRLFPWRKSRPEPLATTPTTPTTSDPATPQVGDGSRFTPLQSPSGSWSYKPSRSQRDPPILAEMSNFAQQACRLTCLTVSTPTLIVPPASNWLFTLLQLPTCPLTKLGLTHIGLQMEKWEAFFECLEACFLLKEKAVKSANGRIGTPVLKELCISHCHGIPRGAILKLLSSLNGLETVKLEVLRLESLTMDPQKGPDPYRFLKEEILGYPSDPRFTRVSILPSATMEPGVFGPELPHLISLTIPSNWAHDFPFQSSPTHLRTLFIQVQGDISSSQFWLEGGGRKLARLLPLYSTPKSILFGLHIRILDLFASFQPHTMSEAETLRRANVCPFIHCLVLDGQATWKRKPDEVSAGWLSMFPNLTHVKVGTTSSGPRHLGQKRVEIRLKTLFGGCKTLKTVECEGVVYDRETWKEGVELLRVPSPAAALVSSPGSPPLGSLNP</sequence>
<proteinExistence type="predicted"/>
<dbReference type="Proteomes" id="UP000308600">
    <property type="component" value="Unassembled WGS sequence"/>
</dbReference>